<proteinExistence type="inferred from homology"/>
<comment type="subcellular location">
    <subcellularLocation>
        <location evidence="6">Cytoplasm</location>
    </subcellularLocation>
    <text evidence="6">May associate with membranes.</text>
</comment>
<dbReference type="GO" id="GO:0005737">
    <property type="term" value="C:cytoplasm"/>
    <property type="evidence" value="ECO:0007669"/>
    <property type="project" value="UniProtKB-SubCell"/>
</dbReference>
<dbReference type="InterPro" id="IPR042108">
    <property type="entry name" value="GTPase_HflX_N_sf"/>
</dbReference>
<name>A0A7X2MZU8_9CLOT</name>
<dbReference type="InterPro" id="IPR016496">
    <property type="entry name" value="GTPase_HflX"/>
</dbReference>
<keyword evidence="5 6" id="KW-0342">GTP-binding</keyword>
<comment type="function">
    <text evidence="6">GTPase that associates with the 50S ribosomal subunit and may have a role during protein synthesis or ribosome biogenesis.</text>
</comment>
<protein>
    <recommendedName>
        <fullName evidence="6">GTPase HflX</fullName>
    </recommendedName>
    <alternativeName>
        <fullName evidence="6">GTP-binding protein HflX</fullName>
    </alternativeName>
</protein>
<dbReference type="InterPro" id="IPR032305">
    <property type="entry name" value="GTP-bd_M"/>
</dbReference>
<dbReference type="InterPro" id="IPR025121">
    <property type="entry name" value="GTPase_HflX_N"/>
</dbReference>
<dbReference type="NCBIfam" id="TIGR03156">
    <property type="entry name" value="GTP_HflX"/>
    <property type="match status" value="1"/>
</dbReference>
<dbReference type="GO" id="GO:0043022">
    <property type="term" value="F:ribosome binding"/>
    <property type="evidence" value="ECO:0007669"/>
    <property type="project" value="TreeGrafter"/>
</dbReference>
<dbReference type="Gene3D" id="3.40.50.11060">
    <property type="entry name" value="GTPase HflX, N-terminal domain"/>
    <property type="match status" value="1"/>
</dbReference>
<keyword evidence="1 6" id="KW-0963">Cytoplasm</keyword>
<organism evidence="8 9">
    <name type="scientific">Inconstantimicrobium porci</name>
    <dbReference type="NCBI Taxonomy" id="2652291"/>
    <lineage>
        <taxon>Bacteria</taxon>
        <taxon>Bacillati</taxon>
        <taxon>Bacillota</taxon>
        <taxon>Clostridia</taxon>
        <taxon>Eubacteriales</taxon>
        <taxon>Clostridiaceae</taxon>
        <taxon>Inconstantimicrobium</taxon>
    </lineage>
</organism>
<evidence type="ECO:0000256" key="1">
    <source>
        <dbReference type="ARBA" id="ARBA00022490"/>
    </source>
</evidence>
<evidence type="ECO:0000259" key="7">
    <source>
        <dbReference type="PROSITE" id="PS51705"/>
    </source>
</evidence>
<dbReference type="InterPro" id="IPR027417">
    <property type="entry name" value="P-loop_NTPase"/>
</dbReference>
<dbReference type="PANTHER" id="PTHR10229">
    <property type="entry name" value="GTP-BINDING PROTEIN HFLX"/>
    <property type="match status" value="1"/>
</dbReference>
<evidence type="ECO:0000313" key="9">
    <source>
        <dbReference type="Proteomes" id="UP000460287"/>
    </source>
</evidence>
<comment type="caution">
    <text evidence="8">The sequence shown here is derived from an EMBL/GenBank/DDBJ whole genome shotgun (WGS) entry which is preliminary data.</text>
</comment>
<evidence type="ECO:0000256" key="6">
    <source>
        <dbReference type="HAMAP-Rule" id="MF_00900"/>
    </source>
</evidence>
<keyword evidence="9" id="KW-1185">Reference proteome</keyword>
<dbReference type="AlphaFoldDB" id="A0A7X2MZU8"/>
<sequence length="597" mass="67235">MIYGNIDGIKNSYIEQLEELYTLRVPQDSLLSEEVLNYMIKFTDLTEKEISVGIDRKGKIVSVAIGDSTSVQIPLIDIKERKLSGVRIIHTHPSGNPKLSALDVSALLKLKLDAILAVGVDYGNVTAINIGFCRVVDSMLEHDEIKNLSIDEVLNMKFVERVRDIENSIKENDVVEDNRERAIVVGTDTYESLDELKELVKACDASVLDSVFQKKVKIDPAFYIGRGKVDEISYLIQTKGANLVVFDDELSGSQIRNLESVLGVKVIDRTILILEIFATRARTREAKIQVELAQLKYRSSRLTGLGTVLSRTGGGIGTKGPGEKKLEIDRRRIKDDIYDLTQELKKIKKTREVMRENRSKQSVPQIALVGYTNAGKSTLRNKLCEVAQIKENNVKEKVFEANMLFATLDTTTRAIRLLDNRVATLTDTVGFVRKLPHELVEAFKSTLEEVISADVLCHVVDGSSETADEQIDAVEEVLAELGVREKPTVLAINKIDLCSEETLNKLREDNSRYDMIEISAVNDINLDELLRKVAALLPNKLKKVKMMIPYADQNQVAYLHRNANIFNEQYEEEGTMLEVEVDEEIYNKLNNYIIEEL</sequence>
<dbReference type="Gene3D" id="6.10.250.2860">
    <property type="match status" value="1"/>
</dbReference>
<dbReference type="InterPro" id="IPR006073">
    <property type="entry name" value="GTP-bd"/>
</dbReference>
<gene>
    <name evidence="6 8" type="primary">hflX</name>
    <name evidence="8" type="ORF">FYJ33_12175</name>
</gene>
<dbReference type="Pfam" id="PF01926">
    <property type="entry name" value="MMR_HSR1"/>
    <property type="match status" value="1"/>
</dbReference>
<keyword evidence="3 6" id="KW-0547">Nucleotide-binding</keyword>
<evidence type="ECO:0000256" key="4">
    <source>
        <dbReference type="ARBA" id="ARBA00022842"/>
    </source>
</evidence>
<evidence type="ECO:0000313" key="8">
    <source>
        <dbReference type="EMBL" id="MSR92128.1"/>
    </source>
</evidence>
<reference evidence="8 9" key="1">
    <citation type="submission" date="2019-08" db="EMBL/GenBank/DDBJ databases">
        <title>In-depth cultivation of the pig gut microbiome towards novel bacterial diversity and tailored functional studies.</title>
        <authorList>
            <person name="Wylensek D."/>
            <person name="Hitch T.C.A."/>
            <person name="Clavel T."/>
        </authorList>
    </citation>
    <scope>NUCLEOTIDE SEQUENCE [LARGE SCALE GENOMIC DNA]</scope>
    <source>
        <strain evidence="8 9">WCA-383-APC-5B</strain>
    </source>
</reference>
<dbReference type="GO" id="GO:0003924">
    <property type="term" value="F:GTPase activity"/>
    <property type="evidence" value="ECO:0007669"/>
    <property type="project" value="UniProtKB-UniRule"/>
</dbReference>
<dbReference type="SUPFAM" id="SSF52540">
    <property type="entry name" value="P-loop containing nucleoside triphosphate hydrolases"/>
    <property type="match status" value="1"/>
</dbReference>
<dbReference type="GO" id="GO:0046872">
    <property type="term" value="F:metal ion binding"/>
    <property type="evidence" value="ECO:0007669"/>
    <property type="project" value="UniProtKB-KW"/>
</dbReference>
<comment type="similarity">
    <text evidence="6">Belongs to the TRAFAC class OBG-HflX-like GTPase superfamily. HflX GTPase family.</text>
</comment>
<dbReference type="CDD" id="cd01878">
    <property type="entry name" value="HflX"/>
    <property type="match status" value="1"/>
</dbReference>
<dbReference type="PRINTS" id="PR00326">
    <property type="entry name" value="GTP1OBG"/>
</dbReference>
<dbReference type="PROSITE" id="PS51705">
    <property type="entry name" value="G_HFLX"/>
    <property type="match status" value="1"/>
</dbReference>
<dbReference type="Pfam" id="PF16360">
    <property type="entry name" value="GTP-bdg_M"/>
    <property type="match status" value="1"/>
</dbReference>
<dbReference type="Pfam" id="PF13167">
    <property type="entry name" value="GTP-bdg_N"/>
    <property type="match status" value="1"/>
</dbReference>
<dbReference type="Gene3D" id="3.40.50.300">
    <property type="entry name" value="P-loop containing nucleotide triphosphate hydrolases"/>
    <property type="match status" value="1"/>
</dbReference>
<dbReference type="FunFam" id="3.40.50.11060:FF:000001">
    <property type="entry name" value="GTPase HflX"/>
    <property type="match status" value="1"/>
</dbReference>
<dbReference type="GO" id="GO:0005525">
    <property type="term" value="F:GTP binding"/>
    <property type="evidence" value="ECO:0007669"/>
    <property type="project" value="UniProtKB-UniRule"/>
</dbReference>
<dbReference type="EMBL" id="VULX01000023">
    <property type="protein sequence ID" value="MSR92128.1"/>
    <property type="molecule type" value="Genomic_DNA"/>
</dbReference>
<dbReference type="HAMAP" id="MF_00900">
    <property type="entry name" value="GTPase_HflX"/>
    <property type="match status" value="1"/>
</dbReference>
<evidence type="ECO:0000256" key="5">
    <source>
        <dbReference type="ARBA" id="ARBA00023134"/>
    </source>
</evidence>
<dbReference type="InterPro" id="IPR030394">
    <property type="entry name" value="G_HFLX_dom"/>
</dbReference>
<dbReference type="RefSeq" id="WP_154532027.1">
    <property type="nucleotide sequence ID" value="NZ_VULX01000023.1"/>
</dbReference>
<evidence type="ECO:0000256" key="3">
    <source>
        <dbReference type="ARBA" id="ARBA00022741"/>
    </source>
</evidence>
<feature type="domain" description="Hflx-type G" evidence="7">
    <location>
        <begin position="364"/>
        <end position="541"/>
    </location>
</feature>
<accession>A0A7X2MZU8</accession>
<dbReference type="Proteomes" id="UP000460287">
    <property type="component" value="Unassembled WGS sequence"/>
</dbReference>
<dbReference type="PANTHER" id="PTHR10229:SF0">
    <property type="entry name" value="GTP-BINDING PROTEIN 6-RELATED"/>
    <property type="match status" value="1"/>
</dbReference>
<evidence type="ECO:0000256" key="2">
    <source>
        <dbReference type="ARBA" id="ARBA00022723"/>
    </source>
</evidence>
<keyword evidence="2" id="KW-0479">Metal-binding</keyword>
<comment type="subunit">
    <text evidence="6">Monomer. Associates with the 50S ribosomal subunit.</text>
</comment>
<keyword evidence="4" id="KW-0460">Magnesium</keyword>